<evidence type="ECO:0000313" key="1">
    <source>
        <dbReference type="EMBL" id="SEH78878.1"/>
    </source>
</evidence>
<reference evidence="1 2" key="1">
    <citation type="submission" date="2016-10" db="EMBL/GenBank/DDBJ databases">
        <authorList>
            <person name="de Groot N.N."/>
        </authorList>
    </citation>
    <scope>NUCLEOTIDE SEQUENCE [LARGE SCALE GENOMIC DNA]</scope>
    <source>
        <strain evidence="1 2">CGMCC 1.10825</strain>
    </source>
</reference>
<dbReference type="AlphaFoldDB" id="A0A1H6KY64"/>
<proteinExistence type="predicted"/>
<dbReference type="RefSeq" id="WP_091098155.1">
    <property type="nucleotide sequence ID" value="NZ_FNXE01000017.1"/>
</dbReference>
<dbReference type="EMBL" id="FNXE01000017">
    <property type="protein sequence ID" value="SEH78878.1"/>
    <property type="molecule type" value="Genomic_DNA"/>
</dbReference>
<accession>A0A1H6KY64</accession>
<dbReference type="OrthoDB" id="1334607at2"/>
<keyword evidence="2" id="KW-1185">Reference proteome</keyword>
<protein>
    <submittedName>
        <fullName evidence="1">Uncharacterized protein</fullName>
    </submittedName>
</protein>
<dbReference type="Proteomes" id="UP000199634">
    <property type="component" value="Unassembled WGS sequence"/>
</dbReference>
<gene>
    <name evidence="1" type="ORF">SAMN02927937_01435</name>
</gene>
<sequence>MKPINKYTCHSGGAEGADACFEFFSKRYHINVVAYSYKTRFHQSENKYELNENEFNEGIKNVYKANEVLKRSRIHSYLKLLARNWFQVKYADEVFAVSTLKKQNEKLVVKGGTAWAIQMAVDAQKNVFVYDQEQLQWFYYDYYFGDFCILKTPPKITSLNFTGIGTRNINFFGMDAIEQLFKNTFG</sequence>
<organism evidence="1 2">
    <name type="scientific">Paenimyroides marinum</name>
    <dbReference type="NCBI Taxonomy" id="1159016"/>
    <lineage>
        <taxon>Bacteria</taxon>
        <taxon>Pseudomonadati</taxon>
        <taxon>Bacteroidota</taxon>
        <taxon>Flavobacteriia</taxon>
        <taxon>Flavobacteriales</taxon>
        <taxon>Flavobacteriaceae</taxon>
        <taxon>Paenimyroides</taxon>
    </lineage>
</organism>
<name>A0A1H6KY64_9FLAO</name>
<evidence type="ECO:0000313" key="2">
    <source>
        <dbReference type="Proteomes" id="UP000199634"/>
    </source>
</evidence>
<dbReference type="STRING" id="1159016.SAMN02927937_01435"/>